<gene>
    <name evidence="3" type="ORF">ACFSBL_15540</name>
</gene>
<evidence type="ECO:0000259" key="2">
    <source>
        <dbReference type="Pfam" id="PF04151"/>
    </source>
</evidence>
<dbReference type="Gene3D" id="2.60.120.380">
    <property type="match status" value="6"/>
</dbReference>
<accession>A0ABD6DNQ3</accession>
<dbReference type="PROSITE" id="PS51257">
    <property type="entry name" value="PROKAR_LIPOPROTEIN"/>
    <property type="match status" value="1"/>
</dbReference>
<dbReference type="AlphaFoldDB" id="A0ABD6DNQ3"/>
<sequence>MSLEDKRRRSFLLAGATALTGGLAGCTGLLDETDLEDGTANGTTDSTPTAPTTTAEPIDLPVEGEATRIEYGASVSGELTASAPSDPQFEGYYQPYTFVGSAGDVVQISMTSPGGDPYLFLLDEQGNVLEENDDDATSFNSAIGGFELPSDGGYIILAGSFSDTIDFEYQLSLTQVQSDLRSIAVGETRTGTIDSSDPQSDEYNGYYEPVTLDVGSEMAVNVAMSSADDDTYLYLLDPDGNVIAENDDFNGLNSMILNLRLPEPGEYTIIATSFEPNATFSYELSVSDATPSQTVSVGETVQGELSADDAQSAALNGYYDFIGFDVSSDVTVDIEMSSPDGDTLLAVLDAEGAVVAANDDAGDSLDSRISRFAVGPDSDYTILATSFDPTATFSYELSVTESEPLPDLRSISLGETRTGGIDGNDPRESRFNGYYEPVTLDAPTGTTVDVSMSSANGDTYLYVLDPSGTVVAENDDYDGLNSRINRLTLSESGDYTIIATSFSDEDTFEYELSVTEGTDLSPEQSIAPGETLTSELGPEDPQSDRFNGYHEPIALDAPTGSTVTISMNSDGDTYLYLLDPSGQIVAQNDDYNGLNSEIPAFTLSESGDYTIIATSFSYDATFEYELSVTEIDSDLRSISVGETRTGVLDTSDPREDRFNGYYEPVTLTIDSTTTVDISMTSDGDTYLYLLDPSGTVIGENDDYSGLDSAITGVTLQSGEYTIIATSFSYSATFEYELTVRRA</sequence>
<evidence type="ECO:0000313" key="4">
    <source>
        <dbReference type="Proteomes" id="UP001597034"/>
    </source>
</evidence>
<comment type="caution">
    <text evidence="3">The sequence shown here is derived from an EMBL/GenBank/DDBJ whole genome shotgun (WGS) entry which is preliminary data.</text>
</comment>
<feature type="domain" description="Peptidase C-terminal archaeal/bacterial" evidence="2">
    <location>
        <begin position="440"/>
        <end position="497"/>
    </location>
</feature>
<reference evidence="3 4" key="1">
    <citation type="journal article" date="2019" name="Int. J. Syst. Evol. Microbiol.">
        <title>The Global Catalogue of Microorganisms (GCM) 10K type strain sequencing project: providing services to taxonomists for standard genome sequencing and annotation.</title>
        <authorList>
            <consortium name="The Broad Institute Genomics Platform"/>
            <consortium name="The Broad Institute Genome Sequencing Center for Infectious Disease"/>
            <person name="Wu L."/>
            <person name="Ma J."/>
        </authorList>
    </citation>
    <scope>NUCLEOTIDE SEQUENCE [LARGE SCALE GENOMIC DNA]</scope>
    <source>
        <strain evidence="3 4">CGMCC 1.10390</strain>
    </source>
</reference>
<dbReference type="Proteomes" id="UP001597034">
    <property type="component" value="Unassembled WGS sequence"/>
</dbReference>
<feature type="region of interest" description="Disordered" evidence="1">
    <location>
        <begin position="516"/>
        <end position="546"/>
    </location>
</feature>
<feature type="region of interest" description="Disordered" evidence="1">
    <location>
        <begin position="34"/>
        <end position="58"/>
    </location>
</feature>
<evidence type="ECO:0000313" key="3">
    <source>
        <dbReference type="EMBL" id="MFD1647103.1"/>
    </source>
</evidence>
<evidence type="ECO:0000256" key="1">
    <source>
        <dbReference type="SAM" id="MobiDB-lite"/>
    </source>
</evidence>
<dbReference type="EMBL" id="JBHUDO010000003">
    <property type="protein sequence ID" value="MFD1647103.1"/>
    <property type="molecule type" value="Genomic_DNA"/>
</dbReference>
<organism evidence="3 4">
    <name type="scientific">Haloarchaeobius litoreus</name>
    <dbReference type="NCBI Taxonomy" id="755306"/>
    <lineage>
        <taxon>Archaea</taxon>
        <taxon>Methanobacteriati</taxon>
        <taxon>Methanobacteriota</taxon>
        <taxon>Stenosarchaea group</taxon>
        <taxon>Halobacteria</taxon>
        <taxon>Halobacteriales</taxon>
        <taxon>Halorubellaceae</taxon>
        <taxon>Haloarchaeobius</taxon>
    </lineage>
</organism>
<dbReference type="Pfam" id="PF04151">
    <property type="entry name" value="PPC"/>
    <property type="match status" value="2"/>
</dbReference>
<proteinExistence type="predicted"/>
<protein>
    <submittedName>
        <fullName evidence="3">PPC domain-containing protein</fullName>
    </submittedName>
</protein>
<dbReference type="RefSeq" id="WP_256400835.1">
    <property type="nucleotide sequence ID" value="NZ_JANHJR010000003.1"/>
</dbReference>
<feature type="region of interest" description="Disordered" evidence="1">
    <location>
        <begin position="410"/>
        <end position="430"/>
    </location>
</feature>
<name>A0ABD6DNQ3_9EURY</name>
<feature type="domain" description="Peptidase C-terminal archaeal/bacterial" evidence="2">
    <location>
        <begin position="96"/>
        <end position="157"/>
    </location>
</feature>
<dbReference type="InterPro" id="IPR007280">
    <property type="entry name" value="Peptidase_C_arc/bac"/>
</dbReference>
<feature type="compositionally biased region" description="Low complexity" evidence="1">
    <location>
        <begin position="43"/>
        <end position="55"/>
    </location>
</feature>
<keyword evidence="4" id="KW-1185">Reference proteome</keyword>